<feature type="domain" description="Glycosyltransferase 2-like" evidence="5">
    <location>
        <begin position="35"/>
        <end position="175"/>
    </location>
</feature>
<comment type="similarity">
    <text evidence="1">Belongs to the glycosyltransferase 2 family.</text>
</comment>
<evidence type="ECO:0000256" key="4">
    <source>
        <dbReference type="SAM" id="MobiDB-lite"/>
    </source>
</evidence>
<proteinExistence type="inferred from homology"/>
<protein>
    <recommendedName>
        <fullName evidence="5">Glycosyltransferase 2-like domain-containing protein</fullName>
    </recommendedName>
</protein>
<dbReference type="PANTHER" id="PTHR43179">
    <property type="entry name" value="RHAMNOSYLTRANSFERASE WBBL"/>
    <property type="match status" value="1"/>
</dbReference>
<evidence type="ECO:0000313" key="6">
    <source>
        <dbReference type="EMBL" id="GAA0584735.1"/>
    </source>
</evidence>
<organism evidence="6 7">
    <name type="scientific">Craurococcus roseus</name>
    <dbReference type="NCBI Taxonomy" id="77585"/>
    <lineage>
        <taxon>Bacteria</taxon>
        <taxon>Pseudomonadati</taxon>
        <taxon>Pseudomonadota</taxon>
        <taxon>Alphaproteobacteria</taxon>
        <taxon>Acetobacterales</taxon>
        <taxon>Acetobacteraceae</taxon>
        <taxon>Craurococcus</taxon>
    </lineage>
</organism>
<comment type="caution">
    <text evidence="6">The sequence shown here is derived from an EMBL/GenBank/DDBJ whole genome shotgun (WGS) entry which is preliminary data.</text>
</comment>
<sequence>MSHGRLEHGSAPGIPAAPGGAPGEVPGADGGLGMVVPTRNRAHTLRVVAPSFYAQEGVEEIVFVDDGSTDDTQAVLADLAARHPGVRTVVLRNAERQGASACRNSGVEALRGRYVLFCDDDEMLEAGYARTCLRKLIEQGAGAVSGRRVYMLEGETPEAALRRFGMGMRTSAPFRFWLCEVVNGARFQGDKELPFTNAVIVTRTELVRRYGFDPEYAKGNGYREETDFQMNLFVNGHKIVVTNDVHSIHLSPSRVRTGGQRGAPALERIRWSVHYTGYFYRKYWARYAERAGVRLPMSVALACFAAFAAYREFLRPPLYRAAMALFAARRRGTARLAHQP</sequence>
<feature type="compositionally biased region" description="Low complexity" evidence="4">
    <location>
        <begin position="9"/>
        <end position="27"/>
    </location>
</feature>
<evidence type="ECO:0000259" key="5">
    <source>
        <dbReference type="Pfam" id="PF00535"/>
    </source>
</evidence>
<dbReference type="InterPro" id="IPR001173">
    <property type="entry name" value="Glyco_trans_2-like"/>
</dbReference>
<dbReference type="Pfam" id="PF00535">
    <property type="entry name" value="Glycos_transf_2"/>
    <property type="match status" value="1"/>
</dbReference>
<reference evidence="7" key="1">
    <citation type="journal article" date="2019" name="Int. J. Syst. Evol. Microbiol.">
        <title>The Global Catalogue of Microorganisms (GCM) 10K type strain sequencing project: providing services to taxonomists for standard genome sequencing and annotation.</title>
        <authorList>
            <consortium name="The Broad Institute Genomics Platform"/>
            <consortium name="The Broad Institute Genome Sequencing Center for Infectious Disease"/>
            <person name="Wu L."/>
            <person name="Ma J."/>
        </authorList>
    </citation>
    <scope>NUCLEOTIDE SEQUENCE [LARGE SCALE GENOMIC DNA]</scope>
    <source>
        <strain evidence="7">JCM 9933</strain>
    </source>
</reference>
<feature type="region of interest" description="Disordered" evidence="4">
    <location>
        <begin position="1"/>
        <end position="32"/>
    </location>
</feature>
<dbReference type="CDD" id="cd00761">
    <property type="entry name" value="Glyco_tranf_GTA_type"/>
    <property type="match status" value="1"/>
</dbReference>
<keyword evidence="2" id="KW-0328">Glycosyltransferase</keyword>
<dbReference type="InterPro" id="IPR029044">
    <property type="entry name" value="Nucleotide-diphossugar_trans"/>
</dbReference>
<dbReference type="Gene3D" id="3.90.550.10">
    <property type="entry name" value="Spore Coat Polysaccharide Biosynthesis Protein SpsA, Chain A"/>
    <property type="match status" value="1"/>
</dbReference>
<gene>
    <name evidence="6" type="ORF">GCM10009416_23900</name>
</gene>
<accession>A0ABP3Q7S4</accession>
<dbReference type="Proteomes" id="UP001501588">
    <property type="component" value="Unassembled WGS sequence"/>
</dbReference>
<keyword evidence="3" id="KW-0808">Transferase</keyword>
<dbReference type="PANTHER" id="PTHR43179:SF12">
    <property type="entry name" value="GALACTOFURANOSYLTRANSFERASE GLFT2"/>
    <property type="match status" value="1"/>
</dbReference>
<evidence type="ECO:0000256" key="1">
    <source>
        <dbReference type="ARBA" id="ARBA00006739"/>
    </source>
</evidence>
<dbReference type="RefSeq" id="WP_343895529.1">
    <property type="nucleotide sequence ID" value="NZ_BAAAFZ010000029.1"/>
</dbReference>
<name>A0ABP3Q7S4_9PROT</name>
<keyword evidence="7" id="KW-1185">Reference proteome</keyword>
<evidence type="ECO:0000313" key="7">
    <source>
        <dbReference type="Proteomes" id="UP001501588"/>
    </source>
</evidence>
<evidence type="ECO:0000256" key="3">
    <source>
        <dbReference type="ARBA" id="ARBA00022679"/>
    </source>
</evidence>
<evidence type="ECO:0000256" key="2">
    <source>
        <dbReference type="ARBA" id="ARBA00022676"/>
    </source>
</evidence>
<dbReference type="EMBL" id="BAAAFZ010000029">
    <property type="protein sequence ID" value="GAA0584735.1"/>
    <property type="molecule type" value="Genomic_DNA"/>
</dbReference>
<dbReference type="SUPFAM" id="SSF53448">
    <property type="entry name" value="Nucleotide-diphospho-sugar transferases"/>
    <property type="match status" value="1"/>
</dbReference>